<evidence type="ECO:0000313" key="3">
    <source>
        <dbReference type="Proteomes" id="UP000298781"/>
    </source>
</evidence>
<dbReference type="InterPro" id="IPR010982">
    <property type="entry name" value="Lambda_DNA-bd_dom_sf"/>
</dbReference>
<dbReference type="SMART" id="SM00530">
    <property type="entry name" value="HTH_XRE"/>
    <property type="match status" value="1"/>
</dbReference>
<dbReference type="SUPFAM" id="SSF47413">
    <property type="entry name" value="lambda repressor-like DNA-binding domains"/>
    <property type="match status" value="1"/>
</dbReference>
<sequence length="193" mass="20688">MDRVTSADAPEPRPAARLGPALKTWRLLLRIKQSHAAELIGVSQATVSRWESAGQEPTGAQAERLGALMAARLDSASDRALAALVRHSESEVHLICDASHRLLAASPARTQGWRITAAELTGTSLWRYASAEIVQAEARLGEAGWFEPLAPAIELATGPNASDAVPIRPGRVRWTRMRLSDGSFARLVQAVAA</sequence>
<feature type="domain" description="HTH cro/C1-type" evidence="1">
    <location>
        <begin position="22"/>
        <end position="76"/>
    </location>
</feature>
<dbReference type="EMBL" id="CP039690">
    <property type="protein sequence ID" value="QCI69367.1"/>
    <property type="molecule type" value="Genomic_DNA"/>
</dbReference>
<keyword evidence="3" id="KW-1185">Reference proteome</keyword>
<name>A0A4D7BNC0_9HYPH</name>
<organism evidence="2 3">
    <name type="scientific">Phreatobacter stygius</name>
    <dbReference type="NCBI Taxonomy" id="1940610"/>
    <lineage>
        <taxon>Bacteria</taxon>
        <taxon>Pseudomonadati</taxon>
        <taxon>Pseudomonadota</taxon>
        <taxon>Alphaproteobacteria</taxon>
        <taxon>Hyphomicrobiales</taxon>
        <taxon>Phreatobacteraceae</taxon>
        <taxon>Phreatobacter</taxon>
    </lineage>
</organism>
<dbReference type="PROSITE" id="PS50943">
    <property type="entry name" value="HTH_CROC1"/>
    <property type="match status" value="1"/>
</dbReference>
<dbReference type="Pfam" id="PF01381">
    <property type="entry name" value="HTH_3"/>
    <property type="match status" value="1"/>
</dbReference>
<dbReference type="Gene3D" id="1.10.260.40">
    <property type="entry name" value="lambda repressor-like DNA-binding domains"/>
    <property type="match status" value="1"/>
</dbReference>
<gene>
    <name evidence="2" type="ORF">E8M01_23305</name>
</gene>
<proteinExistence type="predicted"/>
<dbReference type="OrthoDB" id="123556at2"/>
<dbReference type="GO" id="GO:0003677">
    <property type="term" value="F:DNA binding"/>
    <property type="evidence" value="ECO:0007669"/>
    <property type="project" value="InterPro"/>
</dbReference>
<dbReference type="AlphaFoldDB" id="A0A4D7BNC0"/>
<dbReference type="CDD" id="cd00093">
    <property type="entry name" value="HTH_XRE"/>
    <property type="match status" value="1"/>
</dbReference>
<dbReference type="KEGG" id="pstg:E8M01_23305"/>
<evidence type="ECO:0000313" key="2">
    <source>
        <dbReference type="EMBL" id="QCI69367.1"/>
    </source>
</evidence>
<protein>
    <submittedName>
        <fullName evidence="2">Helix-turn-helix transcriptional regulator</fullName>
    </submittedName>
</protein>
<dbReference type="InterPro" id="IPR001387">
    <property type="entry name" value="Cro/C1-type_HTH"/>
</dbReference>
<reference evidence="2 3" key="1">
    <citation type="submission" date="2019-04" db="EMBL/GenBank/DDBJ databases">
        <title>Phreatobacter aquaticus sp. nov.</title>
        <authorList>
            <person name="Choi A."/>
        </authorList>
    </citation>
    <scope>NUCLEOTIDE SEQUENCE [LARGE SCALE GENOMIC DNA]</scope>
    <source>
        <strain evidence="2 3">KCTC 52518</strain>
    </source>
</reference>
<evidence type="ECO:0000259" key="1">
    <source>
        <dbReference type="PROSITE" id="PS50943"/>
    </source>
</evidence>
<dbReference type="Proteomes" id="UP000298781">
    <property type="component" value="Chromosome"/>
</dbReference>
<accession>A0A4D7BNC0</accession>